<proteinExistence type="predicted"/>
<dbReference type="InterPro" id="IPR044808">
    <property type="entry name" value="ERF_plant"/>
</dbReference>
<feature type="compositionally biased region" description="Gly residues" evidence="7">
    <location>
        <begin position="355"/>
        <end position="369"/>
    </location>
</feature>
<dbReference type="EMBL" id="CAUOFW020000787">
    <property type="protein sequence ID" value="CAK9136922.1"/>
    <property type="molecule type" value="Genomic_DNA"/>
</dbReference>
<evidence type="ECO:0000256" key="3">
    <source>
        <dbReference type="ARBA" id="ARBA00023015"/>
    </source>
</evidence>
<feature type="region of interest" description="Disordered" evidence="7">
    <location>
        <begin position="71"/>
        <end position="90"/>
    </location>
</feature>
<feature type="compositionally biased region" description="Low complexity" evidence="7">
    <location>
        <begin position="316"/>
        <end position="352"/>
    </location>
</feature>
<feature type="compositionally biased region" description="Low complexity" evidence="7">
    <location>
        <begin position="139"/>
        <end position="156"/>
    </location>
</feature>
<protein>
    <recommendedName>
        <fullName evidence="8">AP2/ERF domain-containing protein</fullName>
    </recommendedName>
</protein>
<gene>
    <name evidence="9" type="ORF">ILEXP_LOCUS3929</name>
</gene>
<evidence type="ECO:0000256" key="7">
    <source>
        <dbReference type="SAM" id="MobiDB-lite"/>
    </source>
</evidence>
<evidence type="ECO:0000256" key="6">
    <source>
        <dbReference type="ARBA" id="ARBA00023242"/>
    </source>
</evidence>
<dbReference type="PANTHER" id="PTHR31190">
    <property type="entry name" value="DNA-BINDING DOMAIN"/>
    <property type="match status" value="1"/>
</dbReference>
<feature type="domain" description="AP2/ERF" evidence="8">
    <location>
        <begin position="171"/>
        <end position="228"/>
    </location>
</feature>
<sequence>MCGFKVANFREYSGKSVRRRRGEERESDGLNEGGNMLESVFSGINREQEMSAMVSALTYVVAGEDLVSHREVGGGGGGGDGGASSGSSGSAGACSSSSAAFFVHGEKRGREAEGGSVQYSESGGLVFRAHTDSLGEGLPSSTRTTRTAPTETAYTYDNSESSVGGAEPRRRYRGVRQRPWGKWAAEIRDPYKAARVWLGTFDTAEAAARAYDVAALRFRGNKAKLNFPENVRLRQSPATQLTISDSPNTLFSVSTSPEPIVHTRAPYYMYQEPEASGDYMNFYSPIPVNSIDFQGQPMSLLDQLLLSSSMNSSLQSSSSSSVGCSNTGSPSSTSPTFPLFFPAQPQVFPAPATSQGGGAEFSGMSGSGSGHQPSSTG</sequence>
<dbReference type="CDD" id="cd00018">
    <property type="entry name" value="AP2"/>
    <property type="match status" value="1"/>
</dbReference>
<dbReference type="SMART" id="SM00380">
    <property type="entry name" value="AP2"/>
    <property type="match status" value="1"/>
</dbReference>
<accession>A0ABC8QZ46</accession>
<dbReference type="Proteomes" id="UP001642360">
    <property type="component" value="Unassembled WGS sequence"/>
</dbReference>
<dbReference type="Pfam" id="PF00847">
    <property type="entry name" value="AP2"/>
    <property type="match status" value="1"/>
</dbReference>
<feature type="region of interest" description="Disordered" evidence="7">
    <location>
        <begin position="15"/>
        <end position="34"/>
    </location>
</feature>
<dbReference type="GO" id="GO:0006952">
    <property type="term" value="P:defense response"/>
    <property type="evidence" value="ECO:0007669"/>
    <property type="project" value="UniProtKB-KW"/>
</dbReference>
<dbReference type="GO" id="GO:0003677">
    <property type="term" value="F:DNA binding"/>
    <property type="evidence" value="ECO:0007669"/>
    <property type="project" value="UniProtKB-KW"/>
</dbReference>
<keyword evidence="10" id="KW-1185">Reference proteome</keyword>
<dbReference type="SUPFAM" id="SSF54171">
    <property type="entry name" value="DNA-binding domain"/>
    <property type="match status" value="1"/>
</dbReference>
<evidence type="ECO:0000256" key="2">
    <source>
        <dbReference type="ARBA" id="ARBA00022821"/>
    </source>
</evidence>
<evidence type="ECO:0000256" key="5">
    <source>
        <dbReference type="ARBA" id="ARBA00023163"/>
    </source>
</evidence>
<dbReference type="AlphaFoldDB" id="A0ABC8QZ46"/>
<evidence type="ECO:0000313" key="9">
    <source>
        <dbReference type="EMBL" id="CAK9136922.1"/>
    </source>
</evidence>
<reference evidence="9 10" key="1">
    <citation type="submission" date="2024-02" db="EMBL/GenBank/DDBJ databases">
        <authorList>
            <person name="Vignale AGUSTIN F."/>
            <person name="Sosa J E."/>
            <person name="Modenutti C."/>
        </authorList>
    </citation>
    <scope>NUCLEOTIDE SEQUENCE [LARGE SCALE GENOMIC DNA]</scope>
</reference>
<comment type="caution">
    <text evidence="9">The sequence shown here is derived from an EMBL/GenBank/DDBJ whole genome shotgun (WGS) entry which is preliminary data.</text>
</comment>
<evidence type="ECO:0000313" key="10">
    <source>
        <dbReference type="Proteomes" id="UP001642360"/>
    </source>
</evidence>
<name>A0ABC8QZ46_9AQUA</name>
<evidence type="ECO:0000259" key="8">
    <source>
        <dbReference type="PROSITE" id="PS51032"/>
    </source>
</evidence>
<dbReference type="InterPro" id="IPR016177">
    <property type="entry name" value="DNA-bd_dom_sf"/>
</dbReference>
<dbReference type="PANTHER" id="PTHR31190:SF358">
    <property type="entry name" value="ETHYLENE-RESPONSIVE TRANSCRIPTION FACTOR ABR1"/>
    <property type="match status" value="1"/>
</dbReference>
<dbReference type="InterPro" id="IPR036955">
    <property type="entry name" value="AP2/ERF_dom_sf"/>
</dbReference>
<keyword evidence="6" id="KW-0539">Nucleus</keyword>
<dbReference type="GO" id="GO:0005634">
    <property type="term" value="C:nucleus"/>
    <property type="evidence" value="ECO:0007669"/>
    <property type="project" value="UniProtKB-SubCell"/>
</dbReference>
<feature type="region of interest" description="Disordered" evidence="7">
    <location>
        <begin position="131"/>
        <end position="170"/>
    </location>
</feature>
<evidence type="ECO:0000256" key="4">
    <source>
        <dbReference type="ARBA" id="ARBA00023125"/>
    </source>
</evidence>
<keyword evidence="3" id="KW-0805">Transcription regulation</keyword>
<keyword evidence="2" id="KW-0611">Plant defense</keyword>
<dbReference type="InterPro" id="IPR001471">
    <property type="entry name" value="AP2/ERF_dom"/>
</dbReference>
<dbReference type="PRINTS" id="PR00367">
    <property type="entry name" value="ETHRSPELEMNT"/>
</dbReference>
<keyword evidence="5" id="KW-0804">Transcription</keyword>
<evidence type="ECO:0000256" key="1">
    <source>
        <dbReference type="ARBA" id="ARBA00004123"/>
    </source>
</evidence>
<feature type="region of interest" description="Disordered" evidence="7">
    <location>
        <begin position="316"/>
        <end position="377"/>
    </location>
</feature>
<dbReference type="PROSITE" id="PS51032">
    <property type="entry name" value="AP2_ERF"/>
    <property type="match status" value="1"/>
</dbReference>
<keyword evidence="4" id="KW-0238">DNA-binding</keyword>
<dbReference type="Gene3D" id="3.30.730.10">
    <property type="entry name" value="AP2/ERF domain"/>
    <property type="match status" value="1"/>
</dbReference>
<organism evidence="9 10">
    <name type="scientific">Ilex paraguariensis</name>
    <name type="common">yerba mate</name>
    <dbReference type="NCBI Taxonomy" id="185542"/>
    <lineage>
        <taxon>Eukaryota</taxon>
        <taxon>Viridiplantae</taxon>
        <taxon>Streptophyta</taxon>
        <taxon>Embryophyta</taxon>
        <taxon>Tracheophyta</taxon>
        <taxon>Spermatophyta</taxon>
        <taxon>Magnoliopsida</taxon>
        <taxon>eudicotyledons</taxon>
        <taxon>Gunneridae</taxon>
        <taxon>Pentapetalae</taxon>
        <taxon>asterids</taxon>
        <taxon>campanulids</taxon>
        <taxon>Aquifoliales</taxon>
        <taxon>Aquifoliaceae</taxon>
        <taxon>Ilex</taxon>
    </lineage>
</organism>
<dbReference type="FunFam" id="3.30.730.10:FF:000001">
    <property type="entry name" value="Ethylene-responsive transcription factor 2"/>
    <property type="match status" value="1"/>
</dbReference>
<comment type="subcellular location">
    <subcellularLocation>
        <location evidence="1">Nucleus</location>
    </subcellularLocation>
</comment>
<feature type="compositionally biased region" description="Gly residues" evidence="7">
    <location>
        <begin position="73"/>
        <end position="84"/>
    </location>
</feature>